<reference evidence="1" key="1">
    <citation type="submission" date="2018-11" db="EMBL/GenBank/DDBJ databases">
        <authorList>
            <consortium name="Pathogen Informatics"/>
        </authorList>
    </citation>
    <scope>NUCLEOTIDE SEQUENCE</scope>
</reference>
<proteinExistence type="predicted"/>
<keyword evidence="2" id="KW-1185">Reference proteome</keyword>
<evidence type="ECO:0000313" key="2">
    <source>
        <dbReference type="Proteomes" id="UP000784294"/>
    </source>
</evidence>
<dbReference type="EMBL" id="CAAALY010008486">
    <property type="protein sequence ID" value="VEL10257.1"/>
    <property type="molecule type" value="Genomic_DNA"/>
</dbReference>
<dbReference type="AlphaFoldDB" id="A0A448WF34"/>
<comment type="caution">
    <text evidence="1">The sequence shown here is derived from an EMBL/GenBank/DDBJ whole genome shotgun (WGS) entry which is preliminary data.</text>
</comment>
<gene>
    <name evidence="1" type="ORF">PXEA_LOCUS3697</name>
</gene>
<accession>A0A448WF34</accession>
<evidence type="ECO:0000313" key="1">
    <source>
        <dbReference type="EMBL" id="VEL10257.1"/>
    </source>
</evidence>
<sequence>MAKLADDADYESGEKFENVPIHCLMLGIMITPMADDFGQGWSALLKRRPLDCLLCMPSEEATFRRVMGFTSLQLPTVLSFPVLSSLPITKLWHISRLTDLRVAVSTVGRCSTA</sequence>
<protein>
    <submittedName>
        <fullName evidence="1">Uncharacterized protein</fullName>
    </submittedName>
</protein>
<dbReference type="Proteomes" id="UP000784294">
    <property type="component" value="Unassembled WGS sequence"/>
</dbReference>
<organism evidence="1 2">
    <name type="scientific">Protopolystoma xenopodis</name>
    <dbReference type="NCBI Taxonomy" id="117903"/>
    <lineage>
        <taxon>Eukaryota</taxon>
        <taxon>Metazoa</taxon>
        <taxon>Spiralia</taxon>
        <taxon>Lophotrochozoa</taxon>
        <taxon>Platyhelminthes</taxon>
        <taxon>Monogenea</taxon>
        <taxon>Polyopisthocotylea</taxon>
        <taxon>Polystomatidea</taxon>
        <taxon>Polystomatidae</taxon>
        <taxon>Protopolystoma</taxon>
    </lineage>
</organism>
<name>A0A448WF34_9PLAT</name>